<dbReference type="Proteomes" id="UP001179121">
    <property type="component" value="Chromosome"/>
</dbReference>
<sequence length="126" mass="13847">MDRELNQINVIPLVDVMLVLLVIVLTTATFITTGQIPVDLAKAKESGDKQDVPLIVTLTADGRLYLNDQPVQEEGGGLRIAMNGHPRESLVVVRADRVTILDRFVTVVDEIRGLGFRQVSLEVVKS</sequence>
<evidence type="ECO:0000256" key="1">
    <source>
        <dbReference type="ARBA" id="ARBA00004249"/>
    </source>
</evidence>
<comment type="subcellular location">
    <subcellularLocation>
        <location evidence="1">Cell inner membrane</location>
        <topology evidence="1">Single-pass type II membrane protein</topology>
    </subcellularLocation>
    <subcellularLocation>
        <location evidence="10">Cell membrane</location>
        <topology evidence="10">Single-pass type II membrane protein</topology>
    </subcellularLocation>
</comment>
<dbReference type="RefSeq" id="WP_289267863.1">
    <property type="nucleotide sequence ID" value="NZ_OX365700.1"/>
</dbReference>
<evidence type="ECO:0000256" key="3">
    <source>
        <dbReference type="ARBA" id="ARBA00022448"/>
    </source>
</evidence>
<proteinExistence type="inferred from homology"/>
<dbReference type="KEGG" id="nti:DNFV4_01326"/>
<evidence type="ECO:0000256" key="9">
    <source>
        <dbReference type="ARBA" id="ARBA00023136"/>
    </source>
</evidence>
<organism evidence="12 13">
    <name type="scientific">Nitrospira tepida</name>
    <dbReference type="NCBI Taxonomy" id="2973512"/>
    <lineage>
        <taxon>Bacteria</taxon>
        <taxon>Pseudomonadati</taxon>
        <taxon>Nitrospirota</taxon>
        <taxon>Nitrospiria</taxon>
        <taxon>Nitrospirales</taxon>
        <taxon>Nitrospiraceae</taxon>
        <taxon>Nitrospira</taxon>
    </lineage>
</organism>
<dbReference type="Pfam" id="PF02472">
    <property type="entry name" value="ExbD"/>
    <property type="match status" value="1"/>
</dbReference>
<evidence type="ECO:0000256" key="8">
    <source>
        <dbReference type="ARBA" id="ARBA00022989"/>
    </source>
</evidence>
<keyword evidence="7 10" id="KW-0653">Protein transport</keyword>
<dbReference type="AlphaFoldDB" id="A0AA86MXV0"/>
<dbReference type="GO" id="GO:0022857">
    <property type="term" value="F:transmembrane transporter activity"/>
    <property type="evidence" value="ECO:0007669"/>
    <property type="project" value="InterPro"/>
</dbReference>
<dbReference type="EMBL" id="OX365700">
    <property type="protein sequence ID" value="CAI4030894.1"/>
    <property type="molecule type" value="Genomic_DNA"/>
</dbReference>
<accession>A0AA86MXV0</accession>
<evidence type="ECO:0000256" key="2">
    <source>
        <dbReference type="ARBA" id="ARBA00005811"/>
    </source>
</evidence>
<feature type="transmembrane region" description="Helical" evidence="11">
    <location>
        <begin position="12"/>
        <end position="31"/>
    </location>
</feature>
<dbReference type="PANTHER" id="PTHR30558:SF12">
    <property type="entry name" value="BIOPOLYMER TRANSPORT PROTEIN EXBD"/>
    <property type="match status" value="1"/>
</dbReference>
<evidence type="ECO:0000256" key="5">
    <source>
        <dbReference type="ARBA" id="ARBA00022519"/>
    </source>
</evidence>
<keyword evidence="8 11" id="KW-1133">Transmembrane helix</keyword>
<keyword evidence="3 10" id="KW-0813">Transport</keyword>
<dbReference type="GO" id="GO:0005886">
    <property type="term" value="C:plasma membrane"/>
    <property type="evidence" value="ECO:0007669"/>
    <property type="project" value="UniProtKB-SubCell"/>
</dbReference>
<evidence type="ECO:0000256" key="7">
    <source>
        <dbReference type="ARBA" id="ARBA00022927"/>
    </source>
</evidence>
<keyword evidence="9 11" id="KW-0472">Membrane</keyword>
<dbReference type="Gene3D" id="3.30.420.270">
    <property type="match status" value="1"/>
</dbReference>
<name>A0AA86MXV0_9BACT</name>
<evidence type="ECO:0000313" key="12">
    <source>
        <dbReference type="EMBL" id="CAI4030894.1"/>
    </source>
</evidence>
<gene>
    <name evidence="12" type="ORF">DNFV4_01326</name>
</gene>
<evidence type="ECO:0000256" key="4">
    <source>
        <dbReference type="ARBA" id="ARBA00022475"/>
    </source>
</evidence>
<comment type="similarity">
    <text evidence="2 10">Belongs to the ExbD/TolR family.</text>
</comment>
<evidence type="ECO:0000313" key="13">
    <source>
        <dbReference type="Proteomes" id="UP001179121"/>
    </source>
</evidence>
<dbReference type="PANTHER" id="PTHR30558">
    <property type="entry name" value="EXBD MEMBRANE COMPONENT OF PMF-DRIVEN MACROMOLECULE IMPORT SYSTEM"/>
    <property type="match status" value="1"/>
</dbReference>
<evidence type="ECO:0000256" key="11">
    <source>
        <dbReference type="SAM" id="Phobius"/>
    </source>
</evidence>
<reference evidence="12" key="1">
    <citation type="submission" date="2022-10" db="EMBL/GenBank/DDBJ databases">
        <authorList>
            <person name="Koch H."/>
        </authorList>
    </citation>
    <scope>NUCLEOTIDE SEQUENCE</scope>
    <source>
        <strain evidence="12">DNF</strain>
    </source>
</reference>
<keyword evidence="5" id="KW-0997">Cell inner membrane</keyword>
<protein>
    <submittedName>
        <fullName evidence="12">Biopolymer transport protein ExbD</fullName>
    </submittedName>
</protein>
<evidence type="ECO:0000256" key="10">
    <source>
        <dbReference type="RuleBase" id="RU003879"/>
    </source>
</evidence>
<dbReference type="GO" id="GO:0015031">
    <property type="term" value="P:protein transport"/>
    <property type="evidence" value="ECO:0007669"/>
    <property type="project" value="UniProtKB-KW"/>
</dbReference>
<keyword evidence="6 10" id="KW-0812">Transmembrane</keyword>
<keyword evidence="13" id="KW-1185">Reference proteome</keyword>
<dbReference type="InterPro" id="IPR003400">
    <property type="entry name" value="ExbD"/>
</dbReference>
<keyword evidence="4" id="KW-1003">Cell membrane</keyword>
<evidence type="ECO:0000256" key="6">
    <source>
        <dbReference type="ARBA" id="ARBA00022692"/>
    </source>
</evidence>